<evidence type="ECO:0000313" key="1">
    <source>
        <dbReference type="EMBL" id="MDY0396731.1"/>
    </source>
</evidence>
<name>A0ABU5CD17_9BACI</name>
<organism evidence="1 2">
    <name type="scientific">Tigheibacillus halophilus</name>
    <dbReference type="NCBI Taxonomy" id="361280"/>
    <lineage>
        <taxon>Bacteria</taxon>
        <taxon>Bacillati</taxon>
        <taxon>Bacillota</taxon>
        <taxon>Bacilli</taxon>
        <taxon>Bacillales</taxon>
        <taxon>Bacillaceae</taxon>
        <taxon>Tigheibacillus</taxon>
    </lineage>
</organism>
<accession>A0ABU5CD17</accession>
<gene>
    <name evidence="1" type="ORF">RWE15_23610</name>
</gene>
<proteinExistence type="predicted"/>
<keyword evidence="2" id="KW-1185">Reference proteome</keyword>
<dbReference type="EMBL" id="JAWDIP010000004">
    <property type="protein sequence ID" value="MDY0396731.1"/>
    <property type="molecule type" value="Genomic_DNA"/>
</dbReference>
<sequence length="123" mass="14504">MRILWGYLTKKGWQYAQSYQASREVVQDAFANNKDIQYVFDIHRDTGRRENTTKTINGKTYGRVMIVIGEEYASYEKNLAFATKFHYLLEKKYPGLSRGVLTKKREGHKWGLQPGFIQQFHFT</sequence>
<reference evidence="1 2" key="1">
    <citation type="submission" date="2023-10" db="EMBL/GenBank/DDBJ databases">
        <title>Virgibacillus halophilus 5B73C genome.</title>
        <authorList>
            <person name="Miliotis G."/>
            <person name="Sengupta P."/>
            <person name="Hameed A."/>
            <person name="Chuvochina M."/>
            <person name="Mcdonagh F."/>
            <person name="Simpson A.C."/>
            <person name="Singh N.K."/>
            <person name="Rekha P.D."/>
            <person name="Raman K."/>
            <person name="Hugenholtz P."/>
            <person name="Venkateswaran K."/>
        </authorList>
    </citation>
    <scope>NUCLEOTIDE SEQUENCE [LARGE SCALE GENOMIC DNA]</scope>
    <source>
        <strain evidence="1 2">5B73C</strain>
    </source>
</reference>
<comment type="caution">
    <text evidence="1">The sequence shown here is derived from an EMBL/GenBank/DDBJ whole genome shotgun (WGS) entry which is preliminary data.</text>
</comment>
<dbReference type="Pfam" id="PF07454">
    <property type="entry name" value="SpoIIP"/>
    <property type="match status" value="1"/>
</dbReference>
<dbReference type="Proteomes" id="UP001281447">
    <property type="component" value="Unassembled WGS sequence"/>
</dbReference>
<protein>
    <submittedName>
        <fullName evidence="1">Stage II sporulation protein P</fullName>
    </submittedName>
</protein>
<dbReference type="InterPro" id="IPR010897">
    <property type="entry name" value="Spore_II_P"/>
</dbReference>
<evidence type="ECO:0000313" key="2">
    <source>
        <dbReference type="Proteomes" id="UP001281447"/>
    </source>
</evidence>